<accession>A0ABZ0Z194</accession>
<evidence type="ECO:0008006" key="3">
    <source>
        <dbReference type="Google" id="ProtNLM"/>
    </source>
</evidence>
<dbReference type="EMBL" id="OR769222">
    <property type="protein sequence ID" value="WQJ52816.1"/>
    <property type="molecule type" value="Genomic_DNA"/>
</dbReference>
<name>A0ABZ0Z194_9CAUD</name>
<evidence type="ECO:0000313" key="2">
    <source>
        <dbReference type="Proteomes" id="UP001349343"/>
    </source>
</evidence>
<evidence type="ECO:0000313" key="1">
    <source>
        <dbReference type="EMBL" id="WQJ52816.1"/>
    </source>
</evidence>
<sequence>MGIQFIDVSIRTMIGQLPKIINNNNKSISNYIDKFYDDDQSRIITSVYACEDGQSVKSNLGEFRNLQVDNIVIGGDRESIVKGVNHDVLENRYLWNNAGSIEPVPGSKLSSGMKYYCHNAGSIGIEMANGQVLSVAQAINGIIKDVDSMKSYHSTGADVMNNNGYVSVYGASATSFQEPNSFTFDQSLLFANKVQLKRMNLPQYQYDDITSGFIYTYYDYAPILTINDEHTSSIKGIPGSVVNVKFNNTNKKGFYRILLSRSEKKYLRISKDELVRLSLVCTGNNEIDGTTWEVKDYSVRNADDLIIERK</sequence>
<organism evidence="1 2">
    <name type="scientific">phage Lak_Megaphage_RVC_JS4_GC31</name>
    <dbReference type="NCBI Taxonomy" id="3109228"/>
    <lineage>
        <taxon>Viruses</taxon>
        <taxon>Duplodnaviria</taxon>
        <taxon>Heunggongvirae</taxon>
        <taxon>Uroviricota</taxon>
        <taxon>Caudoviricetes</taxon>
        <taxon>Caudoviricetes code 15 clade</taxon>
    </lineage>
</organism>
<reference evidence="1 2" key="1">
    <citation type="submission" date="2023-11" db="EMBL/GenBank/DDBJ databases">
        <authorList>
            <person name="Cook R."/>
            <person name="Crisci M."/>
            <person name="Pye H."/>
            <person name="Adriaenssens E."/>
            <person name="Santini J."/>
        </authorList>
    </citation>
    <scope>NUCLEOTIDE SEQUENCE [LARGE SCALE GENOMIC DNA]</scope>
    <source>
        <strain evidence="1">Lak_Megaphage_RVC_JS4_GC31</strain>
    </source>
</reference>
<protein>
    <recommendedName>
        <fullName evidence="3">Tail fiber protein</fullName>
    </recommendedName>
</protein>
<proteinExistence type="predicted"/>
<keyword evidence="2" id="KW-1185">Reference proteome</keyword>
<dbReference type="Proteomes" id="UP001349343">
    <property type="component" value="Segment"/>
</dbReference>